<protein>
    <recommendedName>
        <fullName evidence="4">DUF2059 domain-containing protein</fullName>
    </recommendedName>
</protein>
<name>A0ABU5NW29_9GAMM</name>
<evidence type="ECO:0000313" key="2">
    <source>
        <dbReference type="EMBL" id="MEA1080008.1"/>
    </source>
</evidence>
<dbReference type="Proteomes" id="UP001305746">
    <property type="component" value="Unassembled WGS sequence"/>
</dbReference>
<comment type="caution">
    <text evidence="2">The sequence shown here is derived from an EMBL/GenBank/DDBJ whole genome shotgun (WGS) entry which is preliminary data.</text>
</comment>
<gene>
    <name evidence="2" type="ORF">U5822_04975</name>
</gene>
<dbReference type="EMBL" id="JAYDCJ010000003">
    <property type="protein sequence ID" value="MEA1080008.1"/>
    <property type="molecule type" value="Genomic_DNA"/>
</dbReference>
<sequence>MTQPVPSLPSLARALLSALAVTLTLATLPAQARDLNEQTIRDFVDTLEAAESLEPELDTLSDEVLAERQAEQPDFSRVFSDLVASMRGDPLYDDLEDIAQDHGFTDLQAWAGTGDRIFRAWMAIELEQEAPTSDQEIAQALAEIENSPHMTEAQKAQMRAMMENAMSVMESARNAPPEDVAAVRPHMDLLREFSEAE</sequence>
<keyword evidence="1" id="KW-0732">Signal</keyword>
<feature type="chain" id="PRO_5046001206" description="DUF2059 domain-containing protein" evidence="1">
    <location>
        <begin position="33"/>
        <end position="197"/>
    </location>
</feature>
<keyword evidence="3" id="KW-1185">Reference proteome</keyword>
<feature type="signal peptide" evidence="1">
    <location>
        <begin position="1"/>
        <end position="32"/>
    </location>
</feature>
<proteinExistence type="predicted"/>
<accession>A0ABU5NW29</accession>
<evidence type="ECO:0000313" key="3">
    <source>
        <dbReference type="Proteomes" id="UP001305746"/>
    </source>
</evidence>
<reference evidence="2 3" key="1">
    <citation type="submission" date="2023-12" db="EMBL/GenBank/DDBJ databases">
        <title>Marinobacter qingdaonensis sp. nov., isolated from the intertidal sediment of Qingdao, PR China.</title>
        <authorList>
            <person name="Li Y."/>
        </authorList>
    </citation>
    <scope>NUCLEOTIDE SEQUENCE [LARGE SCALE GENOMIC DNA]</scope>
    <source>
        <strain evidence="2 3">ASW11-75</strain>
    </source>
</reference>
<organism evidence="2 3">
    <name type="scientific">Marinobacter qingdaonensis</name>
    <dbReference type="NCBI Taxonomy" id="3108486"/>
    <lineage>
        <taxon>Bacteria</taxon>
        <taxon>Pseudomonadati</taxon>
        <taxon>Pseudomonadota</taxon>
        <taxon>Gammaproteobacteria</taxon>
        <taxon>Pseudomonadales</taxon>
        <taxon>Marinobacteraceae</taxon>
        <taxon>Marinobacter</taxon>
    </lineage>
</organism>
<evidence type="ECO:0000256" key="1">
    <source>
        <dbReference type="SAM" id="SignalP"/>
    </source>
</evidence>
<evidence type="ECO:0008006" key="4">
    <source>
        <dbReference type="Google" id="ProtNLM"/>
    </source>
</evidence>
<dbReference type="RefSeq" id="WP_322854523.1">
    <property type="nucleotide sequence ID" value="NZ_JAYDCJ010000003.1"/>
</dbReference>